<evidence type="ECO:0000313" key="2">
    <source>
        <dbReference type="Proteomes" id="UP000789702"/>
    </source>
</evidence>
<dbReference type="Proteomes" id="UP000789702">
    <property type="component" value="Unassembled WGS sequence"/>
</dbReference>
<accession>A0ACA9N1P6</accession>
<reference evidence="1" key="1">
    <citation type="submission" date="2021-06" db="EMBL/GenBank/DDBJ databases">
        <authorList>
            <person name="Kallberg Y."/>
            <person name="Tangrot J."/>
            <person name="Rosling A."/>
        </authorList>
    </citation>
    <scope>NUCLEOTIDE SEQUENCE</scope>
    <source>
        <strain evidence="1">IL203A</strain>
    </source>
</reference>
<sequence>NCCTQTSGLYVYFRPLGSEFMKYVGKYIRFSHTIIQYGERFYELLPRSNKVQLLEHHILPLKDYTCSVHIKQDQIVNGFNYKELREFFEDMPYKLLERTLKGYIDYYFRPEYETMGSASAQIEDMWDSIEQIYPKVQFKVSNFVSIDKSESAFLDYFTDFSFVEDTKKIYNKYRDNRKTVWFPLINLVKHRHVSFVGKKIYRDIDHNLNIPDKKTVILDLQAIQDYYVELFEIPIDLNIYTKQTKLDDEKEDEITKAVYNQLRPILENSTLMSLEEVLKKWHIAYSWGFPYRFLDGNENMSRQKGDIAIPSVSHVFLKDEVLKLSKVKIEEKIRSIIAMDLLTYFNGMLVNGCQNKNFDPMNGCTIGMFSAHAIPSLIFEQHRSYKIHLQMDITSMDSTMSYNYMRILMKVRILGYANYPQRERVELMMKTYYDNLYNSYLWTSYDGEVRMKHRGHSTGQSTVSPDNTIYCLTLFVEAWKELTGMPAEDFFKYNKITVYGDDNVLSSNCFNDKWNENTLCDYFAQKGISLRLKNKSEGLEGVEFLSKIYSDSEKQLEEVLKYVPDYACKTYLLECIVGLANNCAHYPDIHEICVKYYNELIEAYYSHMKAIRKRCSIKSYEEVIRLQYEYRYNELVTLDMSPFEQFICDACAFIHEVDFKCEFVFQNYKNMLKVFDLSLPKASVDTLYFDPDNHPISENFLIERWIYVNANCPESLGEYLIMVKESLFASICSPQKFFQIRHNFNWDMSSLIELSNHMLGILIASLVVNYLENLLLKFPIIRTFIKLSKLHTNFGFMGFADLNFLYWTMFDRSSLELSTLVPRDPAANKKAIMYLIYDKLFERFDMPDYSILPFLKLVMTKFIQLINLCWPIMADFDLNAIYKIKPFFDNKSFSGSWAPLDHSDSVEKVLEELKKGKIPV</sequence>
<organism evidence="1 2">
    <name type="scientific">Dentiscutata heterogama</name>
    <dbReference type="NCBI Taxonomy" id="1316150"/>
    <lineage>
        <taxon>Eukaryota</taxon>
        <taxon>Fungi</taxon>
        <taxon>Fungi incertae sedis</taxon>
        <taxon>Mucoromycota</taxon>
        <taxon>Glomeromycotina</taxon>
        <taxon>Glomeromycetes</taxon>
        <taxon>Diversisporales</taxon>
        <taxon>Gigasporaceae</taxon>
        <taxon>Dentiscutata</taxon>
    </lineage>
</organism>
<keyword evidence="2" id="KW-1185">Reference proteome</keyword>
<protein>
    <submittedName>
        <fullName evidence="1">3337_t:CDS:1</fullName>
    </submittedName>
</protein>
<dbReference type="EMBL" id="CAJVPU010012476">
    <property type="protein sequence ID" value="CAG8623827.1"/>
    <property type="molecule type" value="Genomic_DNA"/>
</dbReference>
<evidence type="ECO:0000313" key="1">
    <source>
        <dbReference type="EMBL" id="CAG8623827.1"/>
    </source>
</evidence>
<gene>
    <name evidence="1" type="ORF">DHETER_LOCUS8123</name>
</gene>
<comment type="caution">
    <text evidence="1">The sequence shown here is derived from an EMBL/GenBank/DDBJ whole genome shotgun (WGS) entry which is preliminary data.</text>
</comment>
<feature type="non-terminal residue" evidence="1">
    <location>
        <position position="1"/>
    </location>
</feature>
<proteinExistence type="predicted"/>
<name>A0ACA9N1P6_9GLOM</name>
<feature type="non-terminal residue" evidence="1">
    <location>
        <position position="920"/>
    </location>
</feature>